<keyword evidence="7" id="KW-1185">Reference proteome</keyword>
<gene>
    <name evidence="5" type="primary">hypA</name>
    <name evidence="6" type="ORF">EOS_37375</name>
</gene>
<dbReference type="PANTHER" id="PTHR34535">
    <property type="entry name" value="HYDROGENASE MATURATION FACTOR HYPA"/>
    <property type="match status" value="1"/>
</dbReference>
<protein>
    <recommendedName>
        <fullName evidence="5">Hydrogenase maturation factor HypA</fullName>
    </recommendedName>
</protein>
<organism evidence="6 7">
    <name type="scientific">Caballeronia mineralivorans PML1(12)</name>
    <dbReference type="NCBI Taxonomy" id="908627"/>
    <lineage>
        <taxon>Bacteria</taxon>
        <taxon>Pseudomonadati</taxon>
        <taxon>Pseudomonadota</taxon>
        <taxon>Betaproteobacteria</taxon>
        <taxon>Burkholderiales</taxon>
        <taxon>Burkholderiaceae</taxon>
        <taxon>Caballeronia</taxon>
    </lineage>
</organism>
<feature type="binding site" evidence="5">
    <location>
        <position position="73"/>
    </location>
    <ligand>
        <name>Zn(2+)</name>
        <dbReference type="ChEBI" id="CHEBI:29105"/>
    </ligand>
</feature>
<dbReference type="Gene3D" id="3.30.2320.80">
    <property type="match status" value="1"/>
</dbReference>
<dbReference type="PANTHER" id="PTHR34535:SF3">
    <property type="entry name" value="HYDROGENASE MATURATION FACTOR HYPA"/>
    <property type="match status" value="1"/>
</dbReference>
<comment type="caution">
    <text evidence="6">The sequence shown here is derived from an EMBL/GenBank/DDBJ whole genome shotgun (WGS) entry which is preliminary data.</text>
</comment>
<feature type="binding site" evidence="5">
    <location>
        <position position="86"/>
    </location>
    <ligand>
        <name>Zn(2+)</name>
        <dbReference type="ChEBI" id="CHEBI:29105"/>
    </ligand>
</feature>
<evidence type="ECO:0000256" key="4">
    <source>
        <dbReference type="ARBA" id="ARBA00022833"/>
    </source>
</evidence>
<feature type="binding site" evidence="5">
    <location>
        <position position="70"/>
    </location>
    <ligand>
        <name>Zn(2+)</name>
        <dbReference type="ChEBI" id="CHEBI:29105"/>
    </ligand>
</feature>
<keyword evidence="3 5" id="KW-0479">Metal-binding</keyword>
<name>A0A0J1CKD0_9BURK</name>
<keyword evidence="2 5" id="KW-0533">Nickel</keyword>
<dbReference type="GO" id="GO:0051604">
    <property type="term" value="P:protein maturation"/>
    <property type="evidence" value="ECO:0007669"/>
    <property type="project" value="InterPro"/>
</dbReference>
<evidence type="ECO:0000313" key="6">
    <source>
        <dbReference type="EMBL" id="KLU21162.1"/>
    </source>
</evidence>
<comment type="similarity">
    <text evidence="1 5">Belongs to the HypA/HybF family.</text>
</comment>
<dbReference type="GO" id="GO:0008270">
    <property type="term" value="F:zinc ion binding"/>
    <property type="evidence" value="ECO:0007669"/>
    <property type="project" value="UniProtKB-UniRule"/>
</dbReference>
<dbReference type="InterPro" id="IPR000688">
    <property type="entry name" value="HypA/HybF"/>
</dbReference>
<dbReference type="AlphaFoldDB" id="A0A0J1CKD0"/>
<evidence type="ECO:0000256" key="1">
    <source>
        <dbReference type="ARBA" id="ARBA00010748"/>
    </source>
</evidence>
<evidence type="ECO:0000313" key="7">
    <source>
        <dbReference type="Proteomes" id="UP000035963"/>
    </source>
</evidence>
<keyword evidence="4 5" id="KW-0862">Zinc</keyword>
<sequence length="109" mass="11616">MHELSIANSVVELCAERAMGARVLSVTLEIGRLSAVMPDAIRFCFDVCAKDTVVEGAALEIVETPGRARCLDCGGSVAMTDLLDRCECGSVNLELLAGSELKIKQMEVV</sequence>
<dbReference type="Proteomes" id="UP000035963">
    <property type="component" value="Unassembled WGS sequence"/>
</dbReference>
<dbReference type="OrthoDB" id="288014at2"/>
<proteinExistence type="inferred from homology"/>
<evidence type="ECO:0000256" key="3">
    <source>
        <dbReference type="ARBA" id="ARBA00022723"/>
    </source>
</evidence>
<dbReference type="PATRIC" id="fig|908627.4.peg.8380"/>
<dbReference type="GO" id="GO:0016151">
    <property type="term" value="F:nickel cation binding"/>
    <property type="evidence" value="ECO:0007669"/>
    <property type="project" value="UniProtKB-UniRule"/>
</dbReference>
<dbReference type="InterPro" id="IPR020538">
    <property type="entry name" value="Hydgase_Ni_incorp_HypA/HybF_CS"/>
</dbReference>
<feature type="binding site" evidence="5">
    <location>
        <position position="2"/>
    </location>
    <ligand>
        <name>Ni(2+)</name>
        <dbReference type="ChEBI" id="CHEBI:49786"/>
    </ligand>
</feature>
<reference evidence="6 7" key="1">
    <citation type="journal article" date="2015" name="Genome Announc.">
        <title>Draft Genome Sequence of Burkholderia sp. Strain PML1(12), an Ectomycorrhizosphere-Inhabiting Bacterium with Effective Mineral-Weathering Ability.</title>
        <authorList>
            <person name="Uroz S."/>
            <person name="Oger P."/>
        </authorList>
    </citation>
    <scope>NUCLEOTIDE SEQUENCE [LARGE SCALE GENOMIC DNA]</scope>
    <source>
        <strain evidence="7">PML1(12)</strain>
    </source>
</reference>
<dbReference type="Pfam" id="PF01155">
    <property type="entry name" value="HypA"/>
    <property type="match status" value="1"/>
</dbReference>
<dbReference type="NCBIfam" id="TIGR00100">
    <property type="entry name" value="hypA"/>
    <property type="match status" value="1"/>
</dbReference>
<feature type="binding site" evidence="5">
    <location>
        <position position="88"/>
    </location>
    <ligand>
        <name>Zn(2+)</name>
        <dbReference type="ChEBI" id="CHEBI:29105"/>
    </ligand>
</feature>
<evidence type="ECO:0000256" key="2">
    <source>
        <dbReference type="ARBA" id="ARBA00022596"/>
    </source>
</evidence>
<dbReference type="HAMAP" id="MF_00213">
    <property type="entry name" value="HypA_HybF"/>
    <property type="match status" value="1"/>
</dbReference>
<comment type="function">
    <text evidence="5">Involved in the maturation of [NiFe] hydrogenases. Required for nickel insertion into the metal center of the hydrogenase.</text>
</comment>
<evidence type="ECO:0000256" key="5">
    <source>
        <dbReference type="HAMAP-Rule" id="MF_00213"/>
    </source>
</evidence>
<dbReference type="EMBL" id="AEJF01000229">
    <property type="protein sequence ID" value="KLU21162.1"/>
    <property type="molecule type" value="Genomic_DNA"/>
</dbReference>
<dbReference type="PROSITE" id="PS01249">
    <property type="entry name" value="HYPA"/>
    <property type="match status" value="1"/>
</dbReference>
<dbReference type="RefSeq" id="WP_047897255.1">
    <property type="nucleotide sequence ID" value="NZ_AEJF01000229.1"/>
</dbReference>
<dbReference type="PIRSF" id="PIRSF004761">
    <property type="entry name" value="Hydrgn_mat_HypA"/>
    <property type="match status" value="1"/>
</dbReference>
<accession>A0A0J1CKD0</accession>